<dbReference type="InterPro" id="IPR036770">
    <property type="entry name" value="Ankyrin_rpt-contain_sf"/>
</dbReference>
<dbReference type="Pfam" id="PF12796">
    <property type="entry name" value="Ank_2"/>
    <property type="match status" value="1"/>
</dbReference>
<evidence type="ECO:0000259" key="15">
    <source>
        <dbReference type="PROSITE" id="PS51424"/>
    </source>
</evidence>
<evidence type="ECO:0000256" key="10">
    <source>
        <dbReference type="ARBA" id="ARBA00047899"/>
    </source>
</evidence>
<keyword evidence="3" id="KW-0723">Serine/threonine-protein kinase</keyword>
<organism evidence="16 17">
    <name type="scientific">Hydra vulgaris</name>
    <name type="common">Hydra</name>
    <name type="synonym">Hydra attenuata</name>
    <dbReference type="NCBI Taxonomy" id="6087"/>
    <lineage>
        <taxon>Eukaryota</taxon>
        <taxon>Metazoa</taxon>
        <taxon>Cnidaria</taxon>
        <taxon>Hydrozoa</taxon>
        <taxon>Hydroidolina</taxon>
        <taxon>Anthoathecata</taxon>
        <taxon>Aplanulata</taxon>
        <taxon>Hydridae</taxon>
        <taxon>Hydra</taxon>
    </lineage>
</organism>
<dbReference type="InterPro" id="IPR003591">
    <property type="entry name" value="Leu-rich_rpt_typical-subtyp"/>
</dbReference>
<dbReference type="InterPro" id="IPR036322">
    <property type="entry name" value="WD40_repeat_dom_sf"/>
</dbReference>
<evidence type="ECO:0000256" key="6">
    <source>
        <dbReference type="ARBA" id="ARBA00022737"/>
    </source>
</evidence>
<dbReference type="InterPro" id="IPR020859">
    <property type="entry name" value="ROC"/>
</dbReference>
<dbReference type="Pfam" id="PF23748">
    <property type="entry name" value="Beta-prop_LRRK2"/>
    <property type="match status" value="1"/>
</dbReference>
<dbReference type="SMART" id="SM00369">
    <property type="entry name" value="LRR_TYP"/>
    <property type="match status" value="5"/>
</dbReference>
<dbReference type="Gene3D" id="1.25.40.20">
    <property type="entry name" value="Ankyrin repeat-containing domain"/>
    <property type="match status" value="1"/>
</dbReference>
<evidence type="ECO:0000256" key="4">
    <source>
        <dbReference type="ARBA" id="ARBA00022614"/>
    </source>
</evidence>
<dbReference type="InterPro" id="IPR000719">
    <property type="entry name" value="Prot_kinase_dom"/>
</dbReference>
<dbReference type="EC" id="2.7.11.1" evidence="2"/>
<accession>A0ABM4CBZ3</accession>
<dbReference type="InterPro" id="IPR032675">
    <property type="entry name" value="LRR_dom_sf"/>
</dbReference>
<dbReference type="SUPFAM" id="SSF48403">
    <property type="entry name" value="Ankyrin repeat"/>
    <property type="match status" value="1"/>
</dbReference>
<protein>
    <recommendedName>
        <fullName evidence="2">non-specific serine/threonine protein kinase</fullName>
        <ecNumber evidence="2">2.7.11.1</ecNumber>
    </recommendedName>
</protein>
<keyword evidence="16" id="KW-1185">Reference proteome</keyword>
<dbReference type="Proteomes" id="UP001652625">
    <property type="component" value="Chromosome 08"/>
</dbReference>
<dbReference type="GO" id="GO:0016301">
    <property type="term" value="F:kinase activity"/>
    <property type="evidence" value="ECO:0007669"/>
    <property type="project" value="UniProtKB-KW"/>
</dbReference>
<comment type="catalytic activity">
    <reaction evidence="11">
        <text>L-seryl-[protein] + ATP = O-phospho-L-seryl-[protein] + ADP + H(+)</text>
        <dbReference type="Rhea" id="RHEA:17989"/>
        <dbReference type="Rhea" id="RHEA-COMP:9863"/>
        <dbReference type="Rhea" id="RHEA-COMP:11604"/>
        <dbReference type="ChEBI" id="CHEBI:15378"/>
        <dbReference type="ChEBI" id="CHEBI:29999"/>
        <dbReference type="ChEBI" id="CHEBI:30616"/>
        <dbReference type="ChEBI" id="CHEBI:83421"/>
        <dbReference type="ChEBI" id="CHEBI:456216"/>
        <dbReference type="EC" id="2.7.11.1"/>
    </reaction>
</comment>
<dbReference type="SUPFAM" id="SSF50978">
    <property type="entry name" value="WD40 repeat-like"/>
    <property type="match status" value="1"/>
</dbReference>
<dbReference type="SMART" id="SM00175">
    <property type="entry name" value="RAB"/>
    <property type="match status" value="1"/>
</dbReference>
<dbReference type="PANTHER" id="PTHR45756:SF1">
    <property type="entry name" value="PROTEIN KINASE DOMAIN CONTAINING PROTEIN"/>
    <property type="match status" value="1"/>
</dbReference>
<evidence type="ECO:0000256" key="2">
    <source>
        <dbReference type="ARBA" id="ARBA00012513"/>
    </source>
</evidence>
<keyword evidence="8 17" id="KW-0418">Kinase</keyword>
<dbReference type="PROSITE" id="PS51450">
    <property type="entry name" value="LRR"/>
    <property type="match status" value="2"/>
</dbReference>
<feature type="domain" description="Roc" evidence="15">
    <location>
        <begin position="477"/>
        <end position="675"/>
    </location>
</feature>
<evidence type="ECO:0000256" key="11">
    <source>
        <dbReference type="ARBA" id="ARBA00048679"/>
    </source>
</evidence>
<dbReference type="Pfam" id="PF13855">
    <property type="entry name" value="LRR_8"/>
    <property type="match status" value="1"/>
</dbReference>
<dbReference type="PROSITE" id="PS50088">
    <property type="entry name" value="ANK_REPEAT"/>
    <property type="match status" value="2"/>
</dbReference>
<comment type="cofactor">
    <cofactor evidence="1">
        <name>Mg(2+)</name>
        <dbReference type="ChEBI" id="CHEBI:18420"/>
    </cofactor>
</comment>
<evidence type="ECO:0000313" key="16">
    <source>
        <dbReference type="Proteomes" id="UP001652625"/>
    </source>
</evidence>
<evidence type="ECO:0000256" key="5">
    <source>
        <dbReference type="ARBA" id="ARBA00022679"/>
    </source>
</evidence>
<dbReference type="SUPFAM" id="SSF52540">
    <property type="entry name" value="P-loop containing nucleoside triphosphate hydrolases"/>
    <property type="match status" value="1"/>
</dbReference>
<keyword evidence="7" id="KW-0547">Nucleotide-binding</keyword>
<dbReference type="RefSeq" id="XP_065659177.1">
    <property type="nucleotide sequence ID" value="XM_065803105.1"/>
</dbReference>
<dbReference type="PROSITE" id="PS00108">
    <property type="entry name" value="PROTEIN_KINASE_ST"/>
    <property type="match status" value="1"/>
</dbReference>
<reference evidence="17" key="1">
    <citation type="submission" date="2025-08" db="UniProtKB">
        <authorList>
            <consortium name="RefSeq"/>
        </authorList>
    </citation>
    <scope>IDENTIFICATION</scope>
</reference>
<feature type="domain" description="Protein kinase" evidence="14">
    <location>
        <begin position="1606"/>
        <end position="1881"/>
    </location>
</feature>
<dbReference type="Gene3D" id="3.30.70.1390">
    <property type="entry name" value="ROC domain from the Parkinson's disease-associated leucine-rich repeat kinase 2"/>
    <property type="match status" value="1"/>
</dbReference>
<dbReference type="SMART" id="SM00248">
    <property type="entry name" value="ANK"/>
    <property type="match status" value="3"/>
</dbReference>
<evidence type="ECO:0000259" key="14">
    <source>
        <dbReference type="PROSITE" id="PS50011"/>
    </source>
</evidence>
<keyword evidence="13" id="KW-0175">Coiled coil</keyword>
<keyword evidence="9" id="KW-0067">ATP-binding</keyword>
<dbReference type="InterPro" id="IPR056602">
    <property type="entry name" value="Beta-prop_LRRK2"/>
</dbReference>
<evidence type="ECO:0000256" key="9">
    <source>
        <dbReference type="ARBA" id="ARBA00022840"/>
    </source>
</evidence>
<keyword evidence="4" id="KW-0433">Leucine-rich repeat</keyword>
<dbReference type="InterPro" id="IPR008271">
    <property type="entry name" value="Ser/Thr_kinase_AS"/>
</dbReference>
<dbReference type="Pfam" id="PF16095">
    <property type="entry name" value="COR-A"/>
    <property type="match status" value="1"/>
</dbReference>
<dbReference type="PROSITE" id="PS51424">
    <property type="entry name" value="ROC"/>
    <property type="match status" value="1"/>
</dbReference>
<dbReference type="InterPro" id="IPR011009">
    <property type="entry name" value="Kinase-like_dom_sf"/>
</dbReference>
<keyword evidence="12" id="KW-0040">ANK repeat</keyword>
<dbReference type="PANTHER" id="PTHR45756">
    <property type="entry name" value="PALMITOYLTRANSFERASE"/>
    <property type="match status" value="1"/>
</dbReference>
<proteinExistence type="predicted"/>
<evidence type="ECO:0000256" key="3">
    <source>
        <dbReference type="ARBA" id="ARBA00022527"/>
    </source>
</evidence>
<dbReference type="PROSITE" id="PS50297">
    <property type="entry name" value="ANK_REP_REGION"/>
    <property type="match status" value="1"/>
</dbReference>
<dbReference type="Gene3D" id="3.80.10.10">
    <property type="entry name" value="Ribonuclease Inhibitor"/>
    <property type="match status" value="2"/>
</dbReference>
<dbReference type="Gene3D" id="1.10.510.10">
    <property type="entry name" value="Transferase(Phosphotransferase) domain 1"/>
    <property type="match status" value="1"/>
</dbReference>
<dbReference type="InterPro" id="IPR002110">
    <property type="entry name" value="Ankyrin_rpt"/>
</dbReference>
<dbReference type="SUPFAM" id="SSF56112">
    <property type="entry name" value="Protein kinase-like (PK-like)"/>
    <property type="match status" value="1"/>
</dbReference>
<dbReference type="InterPro" id="IPR027417">
    <property type="entry name" value="P-loop_NTPase"/>
</dbReference>
<dbReference type="Pfam" id="PF00069">
    <property type="entry name" value="Pkinase"/>
    <property type="match status" value="1"/>
</dbReference>
<evidence type="ECO:0000256" key="8">
    <source>
        <dbReference type="ARBA" id="ARBA00022777"/>
    </source>
</evidence>
<dbReference type="InterPro" id="IPR032171">
    <property type="entry name" value="COR-A"/>
</dbReference>
<name>A0ABM4CBZ3_HYDVU</name>
<evidence type="ECO:0000256" key="7">
    <source>
        <dbReference type="ARBA" id="ARBA00022741"/>
    </source>
</evidence>
<evidence type="ECO:0000313" key="17">
    <source>
        <dbReference type="RefSeq" id="XP_065659177.1"/>
    </source>
</evidence>
<sequence length="2282" mass="261236">MGFLDKIWKTKDEKDEETLKSTLNVRSGPFGYTKLHGAVFSKKPDKLIQLLEQGADVNLISDGGYTPLHIAASIDACCCIEVLLKYNANTKLRADNRKTPYETAVFSSCVNSARLLLSHDILTCLKERRNDDFKEYVKTVGSERLNPDCYDECLKLAVEDNNFAVIGLIMLRKPLNAKECLIGALKKPESSKSTIILLLCYAVEKHLNDFIKAFFDNTDSYKNLRLLRDIQISAEKWHHLKSFISKDKEFAYPVCIGCNSMVKNYKGVKYILWDIFCDKENLKADWKGLLLRFLHEDWFKSLTSYKDVILSYNEIKSIPTDILSYLKSVEKLILSSNKLQEVPSELFSLPKLCSLNLSSNQLKYLPDVKEWSPSLTTLVLEKNLLKGFPSHVEELKLKNLYLADNKLKNVPESICNLKCLEFLDISRNVGINLLPTNMGKLSKLIDLRLEGLEIKDLPLEYQTPRDILNYLKGKLRHSKPYYKMKLMIIGFPRQGKTTLLKRLKDDINYNVNQATQGIDIEEVTIQKSLLKKEFIFRVWDFAGQEEYFATHQCFLSSSSLYLLVWDVTEKNKCVQLLQPWFENLVARVKFFYIIVVGTKLDLLKRDDIDNACDQMKTEIKTLIETIPAIRNSKYSNNFFSSRLKICFVSLNTKFHSYSKDIENLKKEIYHLAKTMTSDGEKNGEKIMGKSFPQVYTILEEKLNEIRNHKEKYYELPIISREEFISLAKSLECDNDVFQDDDIEPATKFLVNSGTILYFDGVNEGLRDIVFVNPSWVCKLMANFITVDAVHTFVKNGILEQDKIPLILKAELGHQNPDLIKMCISLLSRFQIACKIDDHRVLIPPKLPSYDPKHALSMNQSSLLTRYYFFSCIPDGFWARFITRFLSMTKEMLSVKPNIEMKPTVSLLGSNLQKDAVDATMSYNEDEISLKINETNSSNICYVITSPKTNPAISQIDSTQQLSRNIKPLINISSISNNVDNLMHCYPIKCVANNSDSSNESKSFNSSSSSSSIVSAKFFFNSDTKAVAPYKCSSNCNNCINKELNSNCSKKIQNDSRDECHAINVVKNKFNSEFLINNEECKINNDQHENENESEKHQTYTEKIDFEQCCNKDNLSNHHDNGDFNDDFDNCITNGVHNDFDNGISNNFINGSSNDLNNDISNCVDNNGINSGFNNDLNNNINNFVTNAINYNNNNGAFKDFDNGINNNVNNDLNNGNNNCNNIDGINYGINNGIDYDFNNCIYDVVNEIINKVLATVDSYFTKVGETNVFERHYSNVMNVPEELQNYTIPYLETDKNEVIACNGIVKKETNLVVAANENLNKTKNINFADSQTDGVINYELNSDQNCNTFNSSDQNCNISGNCGSSFEQICDQPTIGHMQMATEMDSVGFFDASMLIVSKQDYEDYNCSNEEEKEENDELQSQLINELSNNDKDYEEHFNDYGELAYLLDNGYLSCWNNGIVFNHPQLCFSIQQLPISFKADRKTIEICVTKSFLGYRVLSYVVDHIRTLLNEWFEGLLMSNNEPHVISSLACPVCTSLGINPPHLFNITTVFQQMFHVSKDCSCNAFCERKHVPRIINITEFCPDLTFQDLPKTMKFNSNDIQCEQNENCKMGEGQIGKVYSGFCKKKIKAAIKFYKFKMSNLDELSSSLNQFYEIRQEIVMLSKLRHHPYIVQILGFLLKPELCVVMEYASHGALSSVIYDKSKTKVISRIVKFRICQQIASALAFMHKKYIIHRDIKSDNILLFSLNHNAKINIKLSDFGTANFMSPSGLKTFFGTKGYAAPEMILHRMFLDEYTSSVDIYSFGMVIYELITFKRLFYHVRESDINNEVTSGSRPLFYNTPDASYGLVNLTKLMITMWNQEPFNRPNANDVLNTLSPFFQLVFGYKMLASAENPRNLCYITSSKELWITSDDKRDQSIIVINMESFEVVQKIELYEEMKAKFNISSITPIGDKHVCVLLRSDNDVILVYKTKGYRFLRIYEIKNDFICSISANKDWVCSICSISANKDWVCLGFDNGHCFKVTLNSFLNGRMLRNSILIGKKSNPISSKKKFPVTTSVLLSETFVWSSGYSFKYCNLNKSDDEKKIKCFEDIERKVEDIVFSFDEKLFFISFYCSPEIQVYKKETKGILHTFSCHDDILRDSPNALNTDLRVTCLCSVSDMLWVGTGSGHILIYKVYDVDGIYKLLQTLHPYKIEVRKLLLVELTQTRDDGVKHIVVSIGKELNKNAFGLDSFFEFNGNIPKDQTAIDKKIYTHLDDKDGKVIIFWHVLQSHQYKNLVLS</sequence>
<comment type="catalytic activity">
    <reaction evidence="10">
        <text>L-threonyl-[protein] + ATP = O-phospho-L-threonyl-[protein] + ADP + H(+)</text>
        <dbReference type="Rhea" id="RHEA:46608"/>
        <dbReference type="Rhea" id="RHEA-COMP:11060"/>
        <dbReference type="Rhea" id="RHEA-COMP:11605"/>
        <dbReference type="ChEBI" id="CHEBI:15378"/>
        <dbReference type="ChEBI" id="CHEBI:30013"/>
        <dbReference type="ChEBI" id="CHEBI:30616"/>
        <dbReference type="ChEBI" id="CHEBI:61977"/>
        <dbReference type="ChEBI" id="CHEBI:456216"/>
        <dbReference type="EC" id="2.7.11.1"/>
    </reaction>
</comment>
<dbReference type="PRINTS" id="PR00449">
    <property type="entry name" value="RASTRNSFRMNG"/>
</dbReference>
<feature type="repeat" description="ANK" evidence="12">
    <location>
        <begin position="63"/>
        <end position="95"/>
    </location>
</feature>
<dbReference type="Pfam" id="PF08477">
    <property type="entry name" value="Roc"/>
    <property type="match status" value="1"/>
</dbReference>
<dbReference type="Gene3D" id="3.40.50.300">
    <property type="entry name" value="P-loop containing nucleotide triphosphate hydrolases"/>
    <property type="match status" value="1"/>
</dbReference>
<dbReference type="InterPro" id="IPR001611">
    <property type="entry name" value="Leu-rich_rpt"/>
</dbReference>
<keyword evidence="6" id="KW-0677">Repeat</keyword>
<feature type="repeat" description="ANK" evidence="12">
    <location>
        <begin position="30"/>
        <end position="62"/>
    </location>
</feature>
<dbReference type="SMART" id="SM00220">
    <property type="entry name" value="S_TKc"/>
    <property type="match status" value="1"/>
</dbReference>
<feature type="coiled-coil region" evidence="13">
    <location>
        <begin position="1402"/>
        <end position="1429"/>
    </location>
</feature>
<dbReference type="PROSITE" id="PS51419">
    <property type="entry name" value="RAB"/>
    <property type="match status" value="1"/>
</dbReference>
<dbReference type="InterPro" id="IPR053215">
    <property type="entry name" value="TKL_Ser/Thr_kinase"/>
</dbReference>
<keyword evidence="5" id="KW-0808">Transferase</keyword>
<dbReference type="PROSITE" id="PS50011">
    <property type="entry name" value="PROTEIN_KINASE_DOM"/>
    <property type="match status" value="1"/>
</dbReference>
<evidence type="ECO:0000256" key="12">
    <source>
        <dbReference type="PROSITE-ProRule" id="PRU00023"/>
    </source>
</evidence>
<dbReference type="SUPFAM" id="SSF52058">
    <property type="entry name" value="L domain-like"/>
    <property type="match status" value="1"/>
</dbReference>
<evidence type="ECO:0000256" key="1">
    <source>
        <dbReference type="ARBA" id="ARBA00001946"/>
    </source>
</evidence>
<evidence type="ECO:0000256" key="13">
    <source>
        <dbReference type="SAM" id="Coils"/>
    </source>
</evidence>
<dbReference type="GeneID" id="105845161"/>
<gene>
    <name evidence="17" type="primary">LOC105845161</name>
</gene>